<evidence type="ECO:0000313" key="1">
    <source>
        <dbReference type="EMBL" id="CAH1784667.1"/>
    </source>
</evidence>
<comment type="caution">
    <text evidence="1">The sequence shown here is derived from an EMBL/GenBank/DDBJ whole genome shotgun (WGS) entry which is preliminary data.</text>
</comment>
<evidence type="ECO:0000313" key="2">
    <source>
        <dbReference type="Proteomes" id="UP000749559"/>
    </source>
</evidence>
<organism evidence="1 2">
    <name type="scientific">Owenia fusiformis</name>
    <name type="common">Polychaete worm</name>
    <dbReference type="NCBI Taxonomy" id="6347"/>
    <lineage>
        <taxon>Eukaryota</taxon>
        <taxon>Metazoa</taxon>
        <taxon>Spiralia</taxon>
        <taxon>Lophotrochozoa</taxon>
        <taxon>Annelida</taxon>
        <taxon>Polychaeta</taxon>
        <taxon>Sedentaria</taxon>
        <taxon>Canalipalpata</taxon>
        <taxon>Sabellida</taxon>
        <taxon>Oweniida</taxon>
        <taxon>Oweniidae</taxon>
        <taxon>Owenia</taxon>
    </lineage>
</organism>
<accession>A0A8S4NV63</accession>
<proteinExistence type="predicted"/>
<feature type="non-terminal residue" evidence="1">
    <location>
        <position position="1"/>
    </location>
</feature>
<dbReference type="EMBL" id="CAIIXF020000005">
    <property type="protein sequence ID" value="CAH1784667.1"/>
    <property type="molecule type" value="Genomic_DNA"/>
</dbReference>
<dbReference type="AlphaFoldDB" id="A0A8S4NV63"/>
<keyword evidence="2" id="KW-1185">Reference proteome</keyword>
<name>A0A8S4NV63_OWEFU</name>
<gene>
    <name evidence="1" type="ORF">OFUS_LOCUS10823</name>
</gene>
<dbReference type="Proteomes" id="UP000749559">
    <property type="component" value="Unassembled WGS sequence"/>
</dbReference>
<sequence>YIIANITGFLQTYKQRFNDHLLSTHIGQQSHPVVDAINTKLLAVRNNATNVDLNGSLITILEALHQYKSYMNHTYRNEFARTLGGRTSRRGGSRQWRHTRNKRMVRKRTLHRQISSLLNRHVTWLICKVSLFAQHQGVDLTEDALRGILDIEHNTQLSQALNDAYTYIIFKKVHEGLGIIMLFFRDTMDNRQTAADGD</sequence>
<reference evidence="1" key="1">
    <citation type="submission" date="2022-03" db="EMBL/GenBank/DDBJ databases">
        <authorList>
            <person name="Martin C."/>
        </authorList>
    </citation>
    <scope>NUCLEOTIDE SEQUENCE</scope>
</reference>
<protein>
    <submittedName>
        <fullName evidence="1">Uncharacterized protein</fullName>
    </submittedName>
</protein>